<evidence type="ECO:0000256" key="1">
    <source>
        <dbReference type="ARBA" id="ARBA00001974"/>
    </source>
</evidence>
<name>A0A2W0ELL3_PSEJE</name>
<evidence type="ECO:0000259" key="5">
    <source>
        <dbReference type="Pfam" id="PF00890"/>
    </source>
</evidence>
<keyword evidence="4" id="KW-0560">Oxidoreductase</keyword>
<dbReference type="SUPFAM" id="SSF51905">
    <property type="entry name" value="FAD/NAD(P)-binding domain"/>
    <property type="match status" value="1"/>
</dbReference>
<reference evidence="6 7" key="1">
    <citation type="journal article" date="2018" name="Appl. Microbiol. Biotechnol.">
        <title>Characterization of the caprolactam degradation pathway in Pseudomonas jessenii using mass spectrometry-based proteomics.</title>
        <authorList>
            <person name="Otzen M."/>
            <person name="Palacio C."/>
            <person name="Janssen D.B."/>
        </authorList>
    </citation>
    <scope>NUCLEOTIDE SEQUENCE [LARGE SCALE GENOMIC DNA]</scope>
    <source>
        <strain evidence="6 7">GO3</strain>
    </source>
</reference>
<keyword evidence="3" id="KW-0274">FAD</keyword>
<dbReference type="Pfam" id="PF00890">
    <property type="entry name" value="FAD_binding_2"/>
    <property type="match status" value="1"/>
</dbReference>
<dbReference type="AlphaFoldDB" id="A0A2W0ELL3"/>
<accession>A0A2W0ELL3</accession>
<dbReference type="Proteomes" id="UP000247437">
    <property type="component" value="Unassembled WGS sequence"/>
</dbReference>
<dbReference type="GO" id="GO:0008202">
    <property type="term" value="P:steroid metabolic process"/>
    <property type="evidence" value="ECO:0007669"/>
    <property type="project" value="UniProtKB-ARBA"/>
</dbReference>
<proteinExistence type="predicted"/>
<dbReference type="Gene3D" id="3.90.700.10">
    <property type="entry name" value="Succinate dehydrogenase/fumarate reductase flavoprotein, catalytic domain"/>
    <property type="match status" value="1"/>
</dbReference>
<evidence type="ECO:0000256" key="2">
    <source>
        <dbReference type="ARBA" id="ARBA00022630"/>
    </source>
</evidence>
<evidence type="ECO:0000256" key="3">
    <source>
        <dbReference type="ARBA" id="ARBA00022827"/>
    </source>
</evidence>
<sequence>MNWTESCDAVVVGSGNGGLVAALCLYEMGVKDVLVIESSDQAGGTSALSGGGVWIPGNPYAQAEGIQDSYDDALAYVLATDPEGTVPREMIETYLNNAPKMLRFMHARTRMRYRSLAHYPDYFSALPGSRPGHRSIEPEPVNITRLKQRGRYLRDHHPILKILGRVPMTQTEAHVFNVQAPGWRLLAAKLLMQYFLDLPQRLRTRRARRATCGSAGVARLLWSMEERDLRLDLKTEMIDLVMERGRVAGVIVRTGGRQRHIECRRGVVLASGGFEHNQRMREAHLPAPTHTSWTTTHKGNLGSPIEIANRHGAQLARMQGAWWVPTFRVPGIPYPYPSIMEKSYPGSIVVNKGGKRVANESMNYQMYVRECHRLHKEGTDTSHLWIIFDADFREKYIVSPILSSKLMPDRRIPKAYFDESFLTKADSLDALALAVGIDVGGIKATVERFNRFAATGKDEEFGRGDSEYDRYYADASVKPNPCLAPIRRGPFYAVRIYLGEFGTNGGLDIDVNAQVRNAQGHPIQGLYATGNCAAAILPAYPGPGSTLGPSMTFAYQAAKHISGITPTE</sequence>
<dbReference type="OrthoDB" id="9813348at2"/>
<keyword evidence="2" id="KW-0285">Flavoprotein</keyword>
<dbReference type="PRINTS" id="PR00411">
    <property type="entry name" value="PNDRDTASEI"/>
</dbReference>
<dbReference type="PANTHER" id="PTHR43400:SF10">
    <property type="entry name" value="3-OXOSTEROID 1-DEHYDROGENASE"/>
    <property type="match status" value="1"/>
</dbReference>
<dbReference type="GO" id="GO:0016491">
    <property type="term" value="F:oxidoreductase activity"/>
    <property type="evidence" value="ECO:0007669"/>
    <property type="project" value="UniProtKB-KW"/>
</dbReference>
<feature type="domain" description="FAD-dependent oxidoreductase 2 FAD-binding" evidence="5">
    <location>
        <begin position="8"/>
        <end position="547"/>
    </location>
</feature>
<evidence type="ECO:0000256" key="4">
    <source>
        <dbReference type="ARBA" id="ARBA00023002"/>
    </source>
</evidence>
<dbReference type="Gene3D" id="3.50.50.60">
    <property type="entry name" value="FAD/NAD(P)-binding domain"/>
    <property type="match status" value="2"/>
</dbReference>
<dbReference type="EMBL" id="PDLL01000194">
    <property type="protein sequence ID" value="PYY69439.1"/>
    <property type="molecule type" value="Genomic_DNA"/>
</dbReference>
<dbReference type="InterPro" id="IPR050315">
    <property type="entry name" value="FAD-oxidoreductase_2"/>
</dbReference>
<protein>
    <submittedName>
        <fullName evidence="6">3-oxosteroid 1-dehydrogenase</fullName>
    </submittedName>
</protein>
<gene>
    <name evidence="6" type="ORF">CRX42_16545</name>
</gene>
<comment type="cofactor">
    <cofactor evidence="1">
        <name>FAD</name>
        <dbReference type="ChEBI" id="CHEBI:57692"/>
    </cofactor>
</comment>
<evidence type="ECO:0000313" key="6">
    <source>
        <dbReference type="EMBL" id="PYY69439.1"/>
    </source>
</evidence>
<dbReference type="SUPFAM" id="SSF56425">
    <property type="entry name" value="Succinate dehydrogenase/fumarate reductase flavoprotein, catalytic domain"/>
    <property type="match status" value="1"/>
</dbReference>
<dbReference type="PANTHER" id="PTHR43400">
    <property type="entry name" value="FUMARATE REDUCTASE"/>
    <property type="match status" value="1"/>
</dbReference>
<dbReference type="RefSeq" id="WP_110660356.1">
    <property type="nucleotide sequence ID" value="NZ_PDLL01000194.1"/>
</dbReference>
<dbReference type="InterPro" id="IPR027477">
    <property type="entry name" value="Succ_DH/fumarate_Rdtase_cat_sf"/>
</dbReference>
<dbReference type="InterPro" id="IPR003953">
    <property type="entry name" value="FAD-dep_OxRdtase_2_FAD-bd"/>
</dbReference>
<evidence type="ECO:0000313" key="7">
    <source>
        <dbReference type="Proteomes" id="UP000247437"/>
    </source>
</evidence>
<organism evidence="6 7">
    <name type="scientific">Pseudomonas jessenii</name>
    <dbReference type="NCBI Taxonomy" id="77298"/>
    <lineage>
        <taxon>Bacteria</taxon>
        <taxon>Pseudomonadati</taxon>
        <taxon>Pseudomonadota</taxon>
        <taxon>Gammaproteobacteria</taxon>
        <taxon>Pseudomonadales</taxon>
        <taxon>Pseudomonadaceae</taxon>
        <taxon>Pseudomonas</taxon>
    </lineage>
</organism>
<dbReference type="InterPro" id="IPR036188">
    <property type="entry name" value="FAD/NAD-bd_sf"/>
</dbReference>
<comment type="caution">
    <text evidence="6">The sequence shown here is derived from an EMBL/GenBank/DDBJ whole genome shotgun (WGS) entry which is preliminary data.</text>
</comment>